<evidence type="ECO:0000313" key="2">
    <source>
        <dbReference type="Proteomes" id="UP000244855"/>
    </source>
</evidence>
<protein>
    <submittedName>
        <fullName evidence="1">Uncharacterized protein</fullName>
    </submittedName>
</protein>
<evidence type="ECO:0000313" key="1">
    <source>
        <dbReference type="EMBL" id="PVH94208.1"/>
    </source>
</evidence>
<dbReference type="Proteomes" id="UP000244855">
    <property type="component" value="Unassembled WGS sequence"/>
</dbReference>
<dbReference type="OrthoDB" id="3747161at2759"/>
<sequence length="81" mass="8939">MRSLTIPSSYTDSSIPSALYGKTKSKWATCPPETSSDLQLLNKPIAYGVIDVVRDDLGHALNILPIERRVAMRQNIPVKTV</sequence>
<gene>
    <name evidence="1" type="ORF">DM02DRAFT_618779</name>
</gene>
<dbReference type="AlphaFoldDB" id="A0A2V1D821"/>
<name>A0A2V1D821_9PLEO</name>
<accession>A0A2V1D821</accession>
<dbReference type="EMBL" id="KZ805545">
    <property type="protein sequence ID" value="PVH94208.1"/>
    <property type="molecule type" value="Genomic_DNA"/>
</dbReference>
<keyword evidence="2" id="KW-1185">Reference proteome</keyword>
<proteinExistence type="predicted"/>
<organism evidence="1 2">
    <name type="scientific">Periconia macrospinosa</name>
    <dbReference type="NCBI Taxonomy" id="97972"/>
    <lineage>
        <taxon>Eukaryota</taxon>
        <taxon>Fungi</taxon>
        <taxon>Dikarya</taxon>
        <taxon>Ascomycota</taxon>
        <taxon>Pezizomycotina</taxon>
        <taxon>Dothideomycetes</taxon>
        <taxon>Pleosporomycetidae</taxon>
        <taxon>Pleosporales</taxon>
        <taxon>Massarineae</taxon>
        <taxon>Periconiaceae</taxon>
        <taxon>Periconia</taxon>
    </lineage>
</organism>
<reference evidence="1 2" key="1">
    <citation type="journal article" date="2018" name="Sci. Rep.">
        <title>Comparative genomics provides insights into the lifestyle and reveals functional heterogeneity of dark septate endophytic fungi.</title>
        <authorList>
            <person name="Knapp D.G."/>
            <person name="Nemeth J.B."/>
            <person name="Barry K."/>
            <person name="Hainaut M."/>
            <person name="Henrissat B."/>
            <person name="Johnson J."/>
            <person name="Kuo A."/>
            <person name="Lim J.H.P."/>
            <person name="Lipzen A."/>
            <person name="Nolan M."/>
            <person name="Ohm R.A."/>
            <person name="Tamas L."/>
            <person name="Grigoriev I.V."/>
            <person name="Spatafora J.W."/>
            <person name="Nagy L.G."/>
            <person name="Kovacs G.M."/>
        </authorList>
    </citation>
    <scope>NUCLEOTIDE SEQUENCE [LARGE SCALE GENOMIC DNA]</scope>
    <source>
        <strain evidence="1 2">DSE2036</strain>
    </source>
</reference>